<evidence type="ECO:0000313" key="2">
    <source>
        <dbReference type="Proteomes" id="UP000271624"/>
    </source>
</evidence>
<organism evidence="1 2">
    <name type="scientific">Dulcicalothrix desertica PCC 7102</name>
    <dbReference type="NCBI Taxonomy" id="232991"/>
    <lineage>
        <taxon>Bacteria</taxon>
        <taxon>Bacillati</taxon>
        <taxon>Cyanobacteriota</taxon>
        <taxon>Cyanophyceae</taxon>
        <taxon>Nostocales</taxon>
        <taxon>Calotrichaceae</taxon>
        <taxon>Dulcicalothrix</taxon>
    </lineage>
</organism>
<accession>A0A3S1AZG7</accession>
<keyword evidence="2" id="KW-1185">Reference proteome</keyword>
<evidence type="ECO:0000313" key="1">
    <source>
        <dbReference type="EMBL" id="RUT01902.1"/>
    </source>
</evidence>
<dbReference type="EMBL" id="RSCL01000018">
    <property type="protein sequence ID" value="RUT01902.1"/>
    <property type="molecule type" value="Genomic_DNA"/>
</dbReference>
<dbReference type="AlphaFoldDB" id="A0A3S1AZG7"/>
<dbReference type="Pfam" id="PF14903">
    <property type="entry name" value="WG_beta_rep"/>
    <property type="match status" value="1"/>
</dbReference>
<comment type="caution">
    <text evidence="1">The sequence shown here is derived from an EMBL/GenBank/DDBJ whole genome shotgun (WGS) entry which is preliminary data.</text>
</comment>
<evidence type="ECO:0008006" key="3">
    <source>
        <dbReference type="Google" id="ProtNLM"/>
    </source>
</evidence>
<reference evidence="1" key="2">
    <citation type="journal article" date="2019" name="Genome Biol. Evol.">
        <title>Day and night: Metabolic profiles and evolutionary relationships of six axenic non-marine cyanobacteria.</title>
        <authorList>
            <person name="Will S.E."/>
            <person name="Henke P."/>
            <person name="Boedeker C."/>
            <person name="Huang S."/>
            <person name="Brinkmann H."/>
            <person name="Rohde M."/>
            <person name="Jarek M."/>
            <person name="Friedl T."/>
            <person name="Seufert S."/>
            <person name="Schumacher M."/>
            <person name="Overmann J."/>
            <person name="Neumann-Schaal M."/>
            <person name="Petersen J."/>
        </authorList>
    </citation>
    <scope>NUCLEOTIDE SEQUENCE [LARGE SCALE GENOMIC DNA]</scope>
    <source>
        <strain evidence="1">PCC 7102</strain>
    </source>
</reference>
<name>A0A3S1AZG7_9CYAN</name>
<dbReference type="PANTHER" id="PTHR37841">
    <property type="entry name" value="GLR2918 PROTEIN"/>
    <property type="match status" value="1"/>
</dbReference>
<dbReference type="SUPFAM" id="SSF69360">
    <property type="entry name" value="Cell wall binding repeat"/>
    <property type="match status" value="1"/>
</dbReference>
<dbReference type="PANTHER" id="PTHR37841:SF1">
    <property type="entry name" value="DUF3298 DOMAIN-CONTAINING PROTEIN"/>
    <property type="match status" value="1"/>
</dbReference>
<dbReference type="InterPro" id="IPR032774">
    <property type="entry name" value="WG_beta_rep"/>
</dbReference>
<reference evidence="1" key="1">
    <citation type="submission" date="2018-12" db="EMBL/GenBank/DDBJ databases">
        <authorList>
            <person name="Will S."/>
            <person name="Neumann-Schaal M."/>
            <person name="Henke P."/>
        </authorList>
    </citation>
    <scope>NUCLEOTIDE SEQUENCE</scope>
    <source>
        <strain evidence="1">PCC 7102</strain>
    </source>
</reference>
<gene>
    <name evidence="1" type="ORF">DSM106972_065250</name>
</gene>
<sequence length="116" mass="13525">MGKKWGFINSKGKLVVKPQFDDIYYFSDGLALVTIGHKWGFINNTGQLVIKPQFDGAWSFLIEIIQTPTSEQIKAGNRRFKLQKNHPLDSLYLSQTRINYWRWKPRITTIKSHISI</sequence>
<protein>
    <recommendedName>
        <fullName evidence="3">WG repeat-containing protein</fullName>
    </recommendedName>
</protein>
<proteinExistence type="predicted"/>
<dbReference type="Proteomes" id="UP000271624">
    <property type="component" value="Unassembled WGS sequence"/>
</dbReference>